<organism evidence="1 2">
    <name type="scientific">Natrinema soli</name>
    <dbReference type="NCBI Taxonomy" id="1930624"/>
    <lineage>
        <taxon>Archaea</taxon>
        <taxon>Methanobacteriati</taxon>
        <taxon>Methanobacteriota</taxon>
        <taxon>Stenosarchaea group</taxon>
        <taxon>Halobacteria</taxon>
        <taxon>Halobacteriales</taxon>
        <taxon>Natrialbaceae</taxon>
        <taxon>Natrinema</taxon>
    </lineage>
</organism>
<gene>
    <name evidence="1" type="ORF">ACFQE6_19415</name>
</gene>
<evidence type="ECO:0000313" key="2">
    <source>
        <dbReference type="Proteomes" id="UP001596383"/>
    </source>
</evidence>
<keyword evidence="2" id="KW-1185">Reference proteome</keyword>
<dbReference type="Proteomes" id="UP001596383">
    <property type="component" value="Unassembled WGS sequence"/>
</dbReference>
<dbReference type="EMBL" id="JBHSWV010000319">
    <property type="protein sequence ID" value="MFC6767064.1"/>
    <property type="molecule type" value="Genomic_DNA"/>
</dbReference>
<dbReference type="RefSeq" id="WP_273739995.1">
    <property type="nucleotide sequence ID" value="NZ_JAQIVI010000319.1"/>
</dbReference>
<proteinExistence type="predicted"/>
<name>A0ABD5SPU9_9EURY</name>
<reference evidence="1 2" key="1">
    <citation type="journal article" date="2019" name="Int. J. Syst. Evol. Microbiol.">
        <title>The Global Catalogue of Microorganisms (GCM) 10K type strain sequencing project: providing services to taxonomists for standard genome sequencing and annotation.</title>
        <authorList>
            <consortium name="The Broad Institute Genomics Platform"/>
            <consortium name="The Broad Institute Genome Sequencing Center for Infectious Disease"/>
            <person name="Wu L."/>
            <person name="Ma J."/>
        </authorList>
    </citation>
    <scope>NUCLEOTIDE SEQUENCE [LARGE SCALE GENOMIC DNA]</scope>
    <source>
        <strain evidence="1 2">LMG 29247</strain>
    </source>
</reference>
<accession>A0ABD5SPU9</accession>
<evidence type="ECO:0000313" key="1">
    <source>
        <dbReference type="EMBL" id="MFC6767064.1"/>
    </source>
</evidence>
<protein>
    <submittedName>
        <fullName evidence="1">Uncharacterized protein</fullName>
    </submittedName>
</protein>
<dbReference type="AlphaFoldDB" id="A0ABD5SPU9"/>
<comment type="caution">
    <text evidence="1">The sequence shown here is derived from an EMBL/GenBank/DDBJ whole genome shotgun (WGS) entry which is preliminary data.</text>
</comment>
<sequence length="46" mass="4937">MTDSSDEAPTRCPNCGAVIPERDPLVGWWLCDDCAIAVTDAGERVT</sequence>